<evidence type="ECO:0000256" key="4">
    <source>
        <dbReference type="ARBA" id="ARBA00022741"/>
    </source>
</evidence>
<proteinExistence type="inferred from homology"/>
<dbReference type="Gene3D" id="3.40.50.300">
    <property type="entry name" value="P-loop containing nucleotide triphosphate hydrolases"/>
    <property type="match status" value="1"/>
</dbReference>
<dbReference type="InterPro" id="IPR027417">
    <property type="entry name" value="P-loop_NTPase"/>
</dbReference>
<dbReference type="GO" id="GO:0005829">
    <property type="term" value="C:cytosol"/>
    <property type="evidence" value="ECO:0007669"/>
    <property type="project" value="TreeGrafter"/>
</dbReference>
<keyword evidence="6 13" id="KW-0347">Helicase</keyword>
<dbReference type="GO" id="GO:0016887">
    <property type="term" value="F:ATP hydrolysis activity"/>
    <property type="evidence" value="ECO:0007669"/>
    <property type="project" value="RHEA"/>
</dbReference>
<comment type="similarity">
    <text evidence="1 13">Belongs to the helicase family. DnaB subfamily.</text>
</comment>
<evidence type="ECO:0000313" key="14">
    <source>
        <dbReference type="EMBL" id="AKS41843.1"/>
    </source>
</evidence>
<dbReference type="GO" id="GO:0005524">
    <property type="term" value="F:ATP binding"/>
    <property type="evidence" value="ECO:0007669"/>
    <property type="project" value="UniProtKB-UniRule"/>
</dbReference>
<evidence type="ECO:0000256" key="12">
    <source>
        <dbReference type="NCBIfam" id="TIGR00665"/>
    </source>
</evidence>
<dbReference type="AlphaFoldDB" id="A0A0K0XVY5"/>
<keyword evidence="8 13" id="KW-0238">DNA-binding</keyword>
<dbReference type="SUPFAM" id="SSF48024">
    <property type="entry name" value="N-terminal domain of DnaB helicase"/>
    <property type="match status" value="1"/>
</dbReference>
<dbReference type="Gene3D" id="1.10.860.10">
    <property type="entry name" value="DNAb Helicase, Chain A"/>
    <property type="match status" value="1"/>
</dbReference>
<dbReference type="KEGG" id="wma:WM2015_1471"/>
<dbReference type="GO" id="GO:1990077">
    <property type="term" value="C:primosome complex"/>
    <property type="evidence" value="ECO:0007669"/>
    <property type="project" value="UniProtKB-UniRule"/>
</dbReference>
<dbReference type="RefSeq" id="WP_049725452.1">
    <property type="nucleotide sequence ID" value="NZ_CP012154.1"/>
</dbReference>
<organism evidence="14 15">
    <name type="scientific">Wenzhouxiangella marina</name>
    <dbReference type="NCBI Taxonomy" id="1579979"/>
    <lineage>
        <taxon>Bacteria</taxon>
        <taxon>Pseudomonadati</taxon>
        <taxon>Pseudomonadota</taxon>
        <taxon>Gammaproteobacteria</taxon>
        <taxon>Chromatiales</taxon>
        <taxon>Wenzhouxiangellaceae</taxon>
        <taxon>Wenzhouxiangella</taxon>
    </lineage>
</organism>
<dbReference type="EC" id="5.6.2.3" evidence="12 13"/>
<dbReference type="Pfam" id="PF00772">
    <property type="entry name" value="DnaB"/>
    <property type="match status" value="1"/>
</dbReference>
<dbReference type="Proteomes" id="UP000066624">
    <property type="component" value="Chromosome"/>
</dbReference>
<evidence type="ECO:0000256" key="7">
    <source>
        <dbReference type="ARBA" id="ARBA00022840"/>
    </source>
</evidence>
<dbReference type="Pfam" id="PF03796">
    <property type="entry name" value="DnaB_C"/>
    <property type="match status" value="1"/>
</dbReference>
<dbReference type="OrthoDB" id="9773982at2"/>
<dbReference type="GO" id="GO:0003677">
    <property type="term" value="F:DNA binding"/>
    <property type="evidence" value="ECO:0007669"/>
    <property type="project" value="UniProtKB-UniRule"/>
</dbReference>
<dbReference type="GO" id="GO:0006269">
    <property type="term" value="P:DNA replication, synthesis of primer"/>
    <property type="evidence" value="ECO:0007669"/>
    <property type="project" value="UniProtKB-UniRule"/>
</dbReference>
<keyword evidence="9" id="KW-0413">Isomerase</keyword>
<keyword evidence="5 13" id="KW-0378">Hydrolase</keyword>
<evidence type="ECO:0000256" key="13">
    <source>
        <dbReference type="RuleBase" id="RU362085"/>
    </source>
</evidence>
<evidence type="ECO:0000313" key="15">
    <source>
        <dbReference type="Proteomes" id="UP000066624"/>
    </source>
</evidence>
<dbReference type="GO" id="GO:0043139">
    <property type="term" value="F:5'-3' DNA helicase activity"/>
    <property type="evidence" value="ECO:0007669"/>
    <property type="project" value="UniProtKB-EC"/>
</dbReference>
<comment type="catalytic activity">
    <reaction evidence="11 13">
        <text>ATP + H2O = ADP + phosphate + H(+)</text>
        <dbReference type="Rhea" id="RHEA:13065"/>
        <dbReference type="ChEBI" id="CHEBI:15377"/>
        <dbReference type="ChEBI" id="CHEBI:15378"/>
        <dbReference type="ChEBI" id="CHEBI:30616"/>
        <dbReference type="ChEBI" id="CHEBI:43474"/>
        <dbReference type="ChEBI" id="CHEBI:456216"/>
        <dbReference type="EC" id="5.6.2.3"/>
    </reaction>
</comment>
<evidence type="ECO:0000256" key="9">
    <source>
        <dbReference type="ARBA" id="ARBA00023235"/>
    </source>
</evidence>
<keyword evidence="2 13" id="KW-0639">Primosome</keyword>
<dbReference type="InterPro" id="IPR007694">
    <property type="entry name" value="DNA_helicase_DnaB-like_C"/>
</dbReference>
<dbReference type="EMBL" id="CP012154">
    <property type="protein sequence ID" value="AKS41843.1"/>
    <property type="molecule type" value="Genomic_DNA"/>
</dbReference>
<name>A0A0K0XVY5_9GAMM</name>
<keyword evidence="15" id="KW-1185">Reference proteome</keyword>
<dbReference type="GO" id="GO:0042802">
    <property type="term" value="F:identical protein binding"/>
    <property type="evidence" value="ECO:0007669"/>
    <property type="project" value="UniProtKB-ARBA"/>
</dbReference>
<dbReference type="InterPro" id="IPR016136">
    <property type="entry name" value="DNA_helicase_N/primase_C"/>
</dbReference>
<dbReference type="FunFam" id="3.40.50.300:FF:000076">
    <property type="entry name" value="Replicative DNA helicase"/>
    <property type="match status" value="1"/>
</dbReference>
<dbReference type="InterPro" id="IPR007692">
    <property type="entry name" value="DNA_helicase_DnaB"/>
</dbReference>
<evidence type="ECO:0000256" key="3">
    <source>
        <dbReference type="ARBA" id="ARBA00022705"/>
    </source>
</evidence>
<keyword evidence="3 13" id="KW-0235">DNA replication</keyword>
<dbReference type="PANTHER" id="PTHR30153">
    <property type="entry name" value="REPLICATIVE DNA HELICASE DNAB"/>
    <property type="match status" value="1"/>
</dbReference>
<dbReference type="InterPro" id="IPR007693">
    <property type="entry name" value="DNA_helicase_DnaB-like_N"/>
</dbReference>
<sequence length="458" mass="50808">MAAEAQLSTLSSAKAPPHSNEAEQSLLGALMLSTDAWDKVADQIDESDFYRANHRLIYRAIAELCQGGQPCDAVTVADWFASRDMLDKVDGGAYLTMLANETPGPANVLGYANIVRERSILRQLIEIGTSIADDALQSGGRNSKELLEEAEKRIYAIADQGAHKQSGYVPIQKVMAEAMDLLNELQENEGELTGVPTGFSELDKRTAGLQPTDLIIVAARPSMGKTTFSMNIAEKAAIRYKVPVAVFSMEMSDTQLVMRLFSSLGQIGQDKLRTGRLDNHDWVNLRSAMTMLKGAQMFIDQTPSLSPVDLRARARRMKRDHDIGLIVIDYLQLMKVPGLGENRTQEISEISRSLKALAKELQVPVIALSQLNRALEQRPDKRPKMADLRESGAIEQDADLILFIYRDEVYNEDSPDKGKAEIIIGKHRNGATGHFNLSFQGEFLRFRDFTYDHHGLDG</sequence>
<dbReference type="NCBIfam" id="TIGR00665">
    <property type="entry name" value="DnaB"/>
    <property type="match status" value="1"/>
</dbReference>
<evidence type="ECO:0000256" key="1">
    <source>
        <dbReference type="ARBA" id="ARBA00008428"/>
    </source>
</evidence>
<dbReference type="CDD" id="cd00984">
    <property type="entry name" value="DnaB_C"/>
    <property type="match status" value="1"/>
</dbReference>
<dbReference type="SUPFAM" id="SSF52540">
    <property type="entry name" value="P-loop containing nucleoside triphosphate hydrolases"/>
    <property type="match status" value="1"/>
</dbReference>
<dbReference type="InterPro" id="IPR036185">
    <property type="entry name" value="DNA_heli_DnaB-like_N_sf"/>
</dbReference>
<dbReference type="STRING" id="1579979.WM2015_1471"/>
<protein>
    <recommendedName>
        <fullName evidence="12 13">Replicative DNA helicase</fullName>
        <ecNumber evidence="12 13">5.6.2.3</ecNumber>
    </recommendedName>
</protein>
<evidence type="ECO:0000256" key="8">
    <source>
        <dbReference type="ARBA" id="ARBA00023125"/>
    </source>
</evidence>
<dbReference type="PROSITE" id="PS51199">
    <property type="entry name" value="SF4_HELICASE"/>
    <property type="match status" value="1"/>
</dbReference>
<comment type="function">
    <text evidence="10 13">The main replicative DNA helicase, it participates in initiation and elongation during chromosome replication. Travels ahead of the DNA replisome, separating dsDNA into templates for DNA synthesis. A processive ATP-dependent 5'-3' DNA helicase it has DNA-dependent ATPase activity.</text>
</comment>
<gene>
    <name evidence="14" type="ORF">WM2015_1471</name>
</gene>
<evidence type="ECO:0000256" key="5">
    <source>
        <dbReference type="ARBA" id="ARBA00022801"/>
    </source>
</evidence>
<evidence type="ECO:0000256" key="10">
    <source>
        <dbReference type="ARBA" id="ARBA00044932"/>
    </source>
</evidence>
<evidence type="ECO:0000256" key="11">
    <source>
        <dbReference type="ARBA" id="ARBA00048954"/>
    </source>
</evidence>
<evidence type="ECO:0000256" key="6">
    <source>
        <dbReference type="ARBA" id="ARBA00022806"/>
    </source>
</evidence>
<accession>A0A0K0XVY5</accession>
<dbReference type="NCBIfam" id="NF004384">
    <property type="entry name" value="PRK05748.1"/>
    <property type="match status" value="1"/>
</dbReference>
<dbReference type="PATRIC" id="fig|1579979.3.peg.1509"/>
<evidence type="ECO:0000256" key="2">
    <source>
        <dbReference type="ARBA" id="ARBA00022515"/>
    </source>
</evidence>
<reference evidence="15" key="1">
    <citation type="submission" date="2015-07" db="EMBL/GenBank/DDBJ databases">
        <authorList>
            <person name="Kim K.M."/>
        </authorList>
    </citation>
    <scope>NUCLEOTIDE SEQUENCE [LARGE SCALE GENOMIC DNA]</scope>
    <source>
        <strain evidence="15">KCTC 42284</strain>
    </source>
</reference>
<keyword evidence="4 13" id="KW-0547">Nucleotide-binding</keyword>
<dbReference type="PANTHER" id="PTHR30153:SF2">
    <property type="entry name" value="REPLICATIVE DNA HELICASE"/>
    <property type="match status" value="1"/>
</dbReference>
<keyword evidence="7 13" id="KW-0067">ATP-binding</keyword>
<dbReference type="FunFam" id="1.10.860.10:FF:000001">
    <property type="entry name" value="Replicative DNA helicase"/>
    <property type="match status" value="1"/>
</dbReference>